<dbReference type="EMBL" id="VCGU01000458">
    <property type="protein sequence ID" value="TRY63422.1"/>
    <property type="molecule type" value="Genomic_DNA"/>
</dbReference>
<name>A0A553ND98_TIGCA</name>
<reference evidence="3 4" key="1">
    <citation type="journal article" date="2018" name="Nat. Ecol. Evol.">
        <title>Genomic signatures of mitonuclear coevolution across populations of Tigriopus californicus.</title>
        <authorList>
            <person name="Barreto F.S."/>
            <person name="Watson E.T."/>
            <person name="Lima T.G."/>
            <person name="Willett C.S."/>
            <person name="Edmands S."/>
            <person name="Li W."/>
            <person name="Burton R.S."/>
        </authorList>
    </citation>
    <scope>NUCLEOTIDE SEQUENCE [LARGE SCALE GENOMIC DNA]</scope>
    <source>
        <strain evidence="3 4">San Diego</strain>
    </source>
</reference>
<feature type="transmembrane region" description="Helical" evidence="2">
    <location>
        <begin position="146"/>
        <end position="170"/>
    </location>
</feature>
<comment type="caution">
    <text evidence="3">The sequence shown here is derived from an EMBL/GenBank/DDBJ whole genome shotgun (WGS) entry which is preliminary data.</text>
</comment>
<keyword evidence="2" id="KW-0812">Transmembrane</keyword>
<organism evidence="3 4">
    <name type="scientific">Tigriopus californicus</name>
    <name type="common">Marine copepod</name>
    <dbReference type="NCBI Taxonomy" id="6832"/>
    <lineage>
        <taxon>Eukaryota</taxon>
        <taxon>Metazoa</taxon>
        <taxon>Ecdysozoa</taxon>
        <taxon>Arthropoda</taxon>
        <taxon>Crustacea</taxon>
        <taxon>Multicrustacea</taxon>
        <taxon>Hexanauplia</taxon>
        <taxon>Copepoda</taxon>
        <taxon>Harpacticoida</taxon>
        <taxon>Harpacticidae</taxon>
        <taxon>Tigriopus</taxon>
    </lineage>
</organism>
<evidence type="ECO:0000313" key="3">
    <source>
        <dbReference type="EMBL" id="TRY63422.1"/>
    </source>
</evidence>
<dbReference type="Proteomes" id="UP000318571">
    <property type="component" value="Chromosome 10"/>
</dbReference>
<sequence>MPSSPVKGSSGRRRITIRSDDLFSSEGYSSSSLEDDDEGTRDRPLSRARGEDRMDAAPRAPQYPKQHSFVVDMNNRPLYECDRKPIKKSVSPVKMPLVTGTPQPERRDSLAHLPPAPVSTAYYPSKSPLNPAQGSIDRWSWNGPSLIISLTGFLVLIILVAVTLGQVVSLQRDLGAMSERIEEMAQFMHERCSGLDLKNRQHYG</sequence>
<evidence type="ECO:0000313" key="4">
    <source>
        <dbReference type="Proteomes" id="UP000318571"/>
    </source>
</evidence>
<keyword evidence="2" id="KW-1133">Transmembrane helix</keyword>
<feature type="region of interest" description="Disordered" evidence="1">
    <location>
        <begin position="1"/>
        <end position="68"/>
    </location>
</feature>
<feature type="region of interest" description="Disordered" evidence="1">
    <location>
        <begin position="94"/>
        <end position="117"/>
    </location>
</feature>
<evidence type="ECO:0000256" key="1">
    <source>
        <dbReference type="SAM" id="MobiDB-lite"/>
    </source>
</evidence>
<protein>
    <submittedName>
        <fullName evidence="3">Uncharacterized protein</fullName>
    </submittedName>
</protein>
<feature type="compositionally biased region" description="Low complexity" evidence="1">
    <location>
        <begin position="22"/>
        <end position="32"/>
    </location>
</feature>
<proteinExistence type="predicted"/>
<keyword evidence="2" id="KW-0472">Membrane</keyword>
<gene>
    <name evidence="3" type="ORF">TCAL_14351</name>
</gene>
<feature type="compositionally biased region" description="Basic and acidic residues" evidence="1">
    <location>
        <begin position="40"/>
        <end position="56"/>
    </location>
</feature>
<accession>A0A553ND98</accession>
<keyword evidence="4" id="KW-1185">Reference proteome</keyword>
<dbReference type="AlphaFoldDB" id="A0A553ND98"/>
<evidence type="ECO:0000256" key="2">
    <source>
        <dbReference type="SAM" id="Phobius"/>
    </source>
</evidence>